<dbReference type="EMBL" id="KZ671906">
    <property type="protein sequence ID" value="PPR80310.1"/>
    <property type="molecule type" value="Genomic_DNA"/>
</dbReference>
<evidence type="ECO:0008006" key="3">
    <source>
        <dbReference type="Google" id="ProtNLM"/>
    </source>
</evidence>
<evidence type="ECO:0000313" key="2">
    <source>
        <dbReference type="Proteomes" id="UP000239757"/>
    </source>
</evidence>
<evidence type="ECO:0000313" key="1">
    <source>
        <dbReference type="EMBL" id="PPR80310.1"/>
    </source>
</evidence>
<dbReference type="OrthoDB" id="1714886at2759"/>
<name>A0A2P5VNC8_GOSBA</name>
<dbReference type="Proteomes" id="UP000239757">
    <property type="component" value="Unassembled WGS sequence"/>
</dbReference>
<gene>
    <name evidence="1" type="ORF">GOBAR_AA40407</name>
</gene>
<protein>
    <recommendedName>
        <fullName evidence="3">Dirigent protein</fullName>
    </recommendedName>
</protein>
<organism evidence="1 2">
    <name type="scientific">Gossypium barbadense</name>
    <name type="common">Sea Island cotton</name>
    <name type="synonym">Hibiscus barbadensis</name>
    <dbReference type="NCBI Taxonomy" id="3634"/>
    <lineage>
        <taxon>Eukaryota</taxon>
        <taxon>Viridiplantae</taxon>
        <taxon>Streptophyta</taxon>
        <taxon>Embryophyta</taxon>
        <taxon>Tracheophyta</taxon>
        <taxon>Spermatophyta</taxon>
        <taxon>Magnoliopsida</taxon>
        <taxon>eudicotyledons</taxon>
        <taxon>Gunneridae</taxon>
        <taxon>Pentapetalae</taxon>
        <taxon>rosids</taxon>
        <taxon>malvids</taxon>
        <taxon>Malvales</taxon>
        <taxon>Malvaceae</taxon>
        <taxon>Malvoideae</taxon>
        <taxon>Gossypium</taxon>
    </lineage>
</organism>
<accession>A0A2P5VNC8</accession>
<dbReference type="AlphaFoldDB" id="A0A2P5VNC8"/>
<proteinExistence type="predicted"/>
<sequence>MASLCSNLHTPLSFPLLPRQQKVPSCFFVNSKVNFNQRKVTTTRMITCKKASSRGPDSDRVVKNKFEKTVAKQGDKKFVHEGLITESLPNVSATKKILNPKKPSKRFILYYHDILFDGNDVANATSAATANATKLGNTDFGKLVTNATYLESLEKAIARRWWNPA</sequence>
<reference evidence="1 2" key="1">
    <citation type="submission" date="2015-01" db="EMBL/GenBank/DDBJ databases">
        <title>Genome of allotetraploid Gossypium barbadense reveals genomic plasticity and fiber elongation in cotton evolution.</title>
        <authorList>
            <person name="Chen X."/>
            <person name="Liu X."/>
            <person name="Zhao B."/>
            <person name="Zheng H."/>
            <person name="Hu Y."/>
            <person name="Lu G."/>
            <person name="Yang C."/>
            <person name="Chen J."/>
            <person name="Shan C."/>
            <person name="Zhang L."/>
            <person name="Zhou Y."/>
            <person name="Wang L."/>
            <person name="Guo W."/>
            <person name="Bai Y."/>
            <person name="Ruan J."/>
            <person name="Shangguan X."/>
            <person name="Mao Y."/>
            <person name="Jiang J."/>
            <person name="Zhu Y."/>
            <person name="Lei J."/>
            <person name="Kang H."/>
            <person name="Chen S."/>
            <person name="He X."/>
            <person name="Wang R."/>
            <person name="Wang Y."/>
            <person name="Chen J."/>
            <person name="Wang L."/>
            <person name="Yu S."/>
            <person name="Wang B."/>
            <person name="Wei J."/>
            <person name="Song S."/>
            <person name="Lu X."/>
            <person name="Gao Z."/>
            <person name="Gu W."/>
            <person name="Deng X."/>
            <person name="Ma D."/>
            <person name="Wang S."/>
            <person name="Liang W."/>
            <person name="Fang L."/>
            <person name="Cai C."/>
            <person name="Zhu X."/>
            <person name="Zhou B."/>
            <person name="Zhang Y."/>
            <person name="Chen Z."/>
            <person name="Xu S."/>
            <person name="Zhu R."/>
            <person name="Wang S."/>
            <person name="Zhang T."/>
            <person name="Zhao G."/>
        </authorList>
    </citation>
    <scope>NUCLEOTIDE SEQUENCE [LARGE SCALE GENOMIC DNA]</scope>
    <source>
        <strain evidence="2">cv. Xinhai21</strain>
        <tissue evidence="1">Leaf</tissue>
    </source>
</reference>